<evidence type="ECO:0000313" key="1">
    <source>
        <dbReference type="EMBL" id="MBK1814773.1"/>
    </source>
</evidence>
<reference evidence="1" key="1">
    <citation type="submission" date="2021-01" db="EMBL/GenBank/DDBJ databases">
        <title>Modified the classification status of verrucomicrobia.</title>
        <authorList>
            <person name="Feng X."/>
        </authorList>
    </citation>
    <scope>NUCLEOTIDE SEQUENCE</scope>
    <source>
        <strain evidence="1">JCM 18052</strain>
    </source>
</reference>
<dbReference type="Proteomes" id="UP000600139">
    <property type="component" value="Unassembled WGS sequence"/>
</dbReference>
<accession>A0A934QXZ7</accession>
<protein>
    <recommendedName>
        <fullName evidence="3">ATPase P</fullName>
    </recommendedName>
</protein>
<dbReference type="Gene3D" id="3.40.50.1000">
    <property type="entry name" value="HAD superfamily/HAD-like"/>
    <property type="match status" value="1"/>
</dbReference>
<dbReference type="InterPro" id="IPR036412">
    <property type="entry name" value="HAD-like_sf"/>
</dbReference>
<name>A0A934QXZ7_9BACT</name>
<comment type="caution">
    <text evidence="1">The sequence shown here is derived from an EMBL/GenBank/DDBJ whole genome shotgun (WGS) entry which is preliminary data.</text>
</comment>
<evidence type="ECO:0008006" key="3">
    <source>
        <dbReference type="Google" id="ProtNLM"/>
    </source>
</evidence>
<evidence type="ECO:0000313" key="2">
    <source>
        <dbReference type="Proteomes" id="UP000600139"/>
    </source>
</evidence>
<gene>
    <name evidence="1" type="ORF">JIN84_04055</name>
</gene>
<dbReference type="AlphaFoldDB" id="A0A934QXZ7"/>
<dbReference type="EMBL" id="JAENIK010000004">
    <property type="protein sequence ID" value="MBK1814773.1"/>
    <property type="molecule type" value="Genomic_DNA"/>
</dbReference>
<dbReference type="RefSeq" id="WP_200349724.1">
    <property type="nucleotide sequence ID" value="NZ_BAABHZ010000010.1"/>
</dbReference>
<sequence>MIDLDIPGFGAFTIKYLVVDYNGTLALDGNLLPGVREVLGMLAPSLEIHVVTADTFGLAAQHLSDLPVTLTILPPSQQAEAKLDYLKGLGAESAIAIGNGRNDRKMLEAAAVGIFTLQKEGGSLRALSRADVVTTNILDALELLRYPKRLIATLRS</sequence>
<proteinExistence type="predicted"/>
<organism evidence="1 2">
    <name type="scientific">Luteolibacter yonseiensis</name>
    <dbReference type="NCBI Taxonomy" id="1144680"/>
    <lineage>
        <taxon>Bacteria</taxon>
        <taxon>Pseudomonadati</taxon>
        <taxon>Verrucomicrobiota</taxon>
        <taxon>Verrucomicrobiia</taxon>
        <taxon>Verrucomicrobiales</taxon>
        <taxon>Verrucomicrobiaceae</taxon>
        <taxon>Luteolibacter</taxon>
    </lineage>
</organism>
<dbReference type="InterPro" id="IPR023214">
    <property type="entry name" value="HAD_sf"/>
</dbReference>
<keyword evidence="2" id="KW-1185">Reference proteome</keyword>
<dbReference type="SUPFAM" id="SSF56784">
    <property type="entry name" value="HAD-like"/>
    <property type="match status" value="1"/>
</dbReference>